<dbReference type="RefSeq" id="XP_008876086.1">
    <property type="nucleotide sequence ID" value="XM_008877864.1"/>
</dbReference>
<feature type="region of interest" description="Disordered" evidence="1">
    <location>
        <begin position="1"/>
        <end position="21"/>
    </location>
</feature>
<feature type="compositionally biased region" description="Basic and acidic residues" evidence="1">
    <location>
        <begin position="137"/>
        <end position="147"/>
    </location>
</feature>
<evidence type="ECO:0000313" key="2">
    <source>
        <dbReference type="EMBL" id="ETV95385.1"/>
    </source>
</evidence>
<organism evidence="2">
    <name type="scientific">Aphanomyces invadans</name>
    <dbReference type="NCBI Taxonomy" id="157072"/>
    <lineage>
        <taxon>Eukaryota</taxon>
        <taxon>Sar</taxon>
        <taxon>Stramenopiles</taxon>
        <taxon>Oomycota</taxon>
        <taxon>Saprolegniomycetes</taxon>
        <taxon>Saprolegniales</taxon>
        <taxon>Verrucalvaceae</taxon>
        <taxon>Aphanomyces</taxon>
    </lineage>
</organism>
<dbReference type="VEuPathDB" id="FungiDB:H310_11266"/>
<dbReference type="AlphaFoldDB" id="A0A024TMN9"/>
<proteinExistence type="predicted"/>
<dbReference type="EMBL" id="KI913981">
    <property type="protein sequence ID" value="ETV95385.1"/>
    <property type="molecule type" value="Genomic_DNA"/>
</dbReference>
<evidence type="ECO:0000256" key="1">
    <source>
        <dbReference type="SAM" id="MobiDB-lite"/>
    </source>
</evidence>
<dbReference type="OrthoDB" id="73669at2759"/>
<accession>A0A024TMN9</accession>
<protein>
    <submittedName>
        <fullName evidence="2">Uncharacterized protein</fullName>
    </submittedName>
</protein>
<gene>
    <name evidence="2" type="ORF">H310_11266</name>
</gene>
<sequence>MATDAPAVAAAPKKPRTGRPSHAVWSHFIRGEKRNKCHHHVYCRYCSQAQAQTLTGAATGPASVECIRGVPQAMLRHLTTCAYSPQSVQIEMKLVVAQQRSKKRSSPLHTPATPNTSLDDLLQLDDTLNKTASSSSRDSRSIHDHPVVRTFPRNPPLTIDTWVQIARSGSVPFAWLYNDHVQSLLPRALEIPPPDRIFALCSSSPLNSPYEMTRGMWTVSVSSWDSVCTRQHTVACSVVRQAPFAAVGARTSANQSRPVRHTFSIQVVPRNADALTRHLKQILQSLCGPDSASEGQPRTICLEEGAFVVGVVCDSAKTLVAARAAIDSLHLPFVSTLCVDSILRLLVSRLFMTHKDVVRQVLFPSGMPPLAGFYPTRQSWATWIDCILAANAIHPLSDACVVLRAAYASTSTSVHSLTLHDVVELMVTMHQHNQFQDVVETVWAALMAHAAITAPFAILSIALHAPHGSRHEMWNVVSATAAGSIVALVAPTDAPSLGKPDTNADAVYSQTAPNGLQWVRLGSYAQNLARRWHMDDVALARDLLVYKSAQTCLAQDASSTGTPSSASTVPTLEAFQSRLQAFTPMVPSLARHIPGLDCGGLTLTARTDVPHNVLLPMVQHQQMDENWTADRHDGETHAAFGKPHLAIVWSAAEWDSICDDVEVFLTQELDELQRHGGVRRPLVTLEDLSRWWPACCRTTSCAS</sequence>
<feature type="compositionally biased region" description="Low complexity" evidence="1">
    <location>
        <begin position="1"/>
        <end position="12"/>
    </location>
</feature>
<feature type="region of interest" description="Disordered" evidence="1">
    <location>
        <begin position="130"/>
        <end position="149"/>
    </location>
</feature>
<reference evidence="2" key="1">
    <citation type="submission" date="2013-12" db="EMBL/GenBank/DDBJ databases">
        <title>The Genome Sequence of Aphanomyces invadans NJM9701.</title>
        <authorList>
            <consortium name="The Broad Institute Genomics Platform"/>
            <person name="Russ C."/>
            <person name="Tyler B."/>
            <person name="van West P."/>
            <person name="Dieguez-Uribeondo J."/>
            <person name="Young S.K."/>
            <person name="Zeng Q."/>
            <person name="Gargeya S."/>
            <person name="Fitzgerald M."/>
            <person name="Abouelleil A."/>
            <person name="Alvarado L."/>
            <person name="Chapman S.B."/>
            <person name="Gainer-Dewar J."/>
            <person name="Goldberg J."/>
            <person name="Griggs A."/>
            <person name="Gujja S."/>
            <person name="Hansen M."/>
            <person name="Howarth C."/>
            <person name="Imamovic A."/>
            <person name="Ireland A."/>
            <person name="Larimer J."/>
            <person name="McCowan C."/>
            <person name="Murphy C."/>
            <person name="Pearson M."/>
            <person name="Poon T.W."/>
            <person name="Priest M."/>
            <person name="Roberts A."/>
            <person name="Saif S."/>
            <person name="Shea T."/>
            <person name="Sykes S."/>
            <person name="Wortman J."/>
            <person name="Nusbaum C."/>
            <person name="Birren B."/>
        </authorList>
    </citation>
    <scope>NUCLEOTIDE SEQUENCE [LARGE SCALE GENOMIC DNA]</scope>
    <source>
        <strain evidence="2">NJM9701</strain>
    </source>
</reference>
<name>A0A024TMN9_9STRA</name>
<feature type="region of interest" description="Disordered" evidence="1">
    <location>
        <begin position="101"/>
        <end position="120"/>
    </location>
</feature>
<dbReference type="GeneID" id="20088316"/>